<evidence type="ECO:0000313" key="6">
    <source>
        <dbReference type="EMBL" id="VIO63362.1"/>
    </source>
</evidence>
<dbReference type="InterPro" id="IPR053187">
    <property type="entry name" value="Notoamide_regulator"/>
</dbReference>
<evidence type="ECO:0000256" key="3">
    <source>
        <dbReference type="SAM" id="MobiDB-lite"/>
    </source>
</evidence>
<dbReference type="PANTHER" id="PTHR47256:SF1">
    <property type="entry name" value="ZN(II)2CYS6 TRANSCRIPTION FACTOR (EUROFUNG)"/>
    <property type="match status" value="1"/>
</dbReference>
<organism evidence="6">
    <name type="scientific">Gibberella zeae</name>
    <name type="common">Wheat head blight fungus</name>
    <name type="synonym">Fusarium graminearum</name>
    <dbReference type="NCBI Taxonomy" id="5518"/>
    <lineage>
        <taxon>Eukaryota</taxon>
        <taxon>Fungi</taxon>
        <taxon>Dikarya</taxon>
        <taxon>Ascomycota</taxon>
        <taxon>Pezizomycotina</taxon>
        <taxon>Sordariomycetes</taxon>
        <taxon>Hypocreomycetidae</taxon>
        <taxon>Hypocreales</taxon>
        <taxon>Nectriaceae</taxon>
        <taxon>Fusarium</taxon>
    </lineage>
</organism>
<dbReference type="InterPro" id="IPR013785">
    <property type="entry name" value="Aldolase_TIM"/>
</dbReference>
<keyword evidence="2" id="KW-0324">Glycolysis</keyword>
<name>A0A4E9EK83_GIBZA</name>
<dbReference type="PANTHER" id="PTHR47256">
    <property type="entry name" value="ZN(II)2CYS6 TRANSCRIPTION FACTOR (EUROFUNG)-RELATED"/>
    <property type="match status" value="1"/>
</dbReference>
<keyword evidence="2" id="KW-0456">Lyase</keyword>
<evidence type="ECO:0000256" key="1">
    <source>
        <dbReference type="ARBA" id="ARBA00023242"/>
    </source>
</evidence>
<dbReference type="InterPro" id="IPR000771">
    <property type="entry name" value="FBA_II"/>
</dbReference>
<dbReference type="GO" id="GO:0000981">
    <property type="term" value="F:DNA-binding transcription factor activity, RNA polymerase II-specific"/>
    <property type="evidence" value="ECO:0007669"/>
    <property type="project" value="InterPro"/>
</dbReference>
<evidence type="ECO:0000256" key="2">
    <source>
        <dbReference type="RuleBase" id="RU366023"/>
    </source>
</evidence>
<dbReference type="EC" id="4.1.2.13" evidence="2"/>
<dbReference type="GO" id="GO:0008270">
    <property type="term" value="F:zinc ion binding"/>
    <property type="evidence" value="ECO:0007669"/>
    <property type="project" value="UniProtKB-UniRule"/>
</dbReference>
<feature type="region of interest" description="Disordered" evidence="3">
    <location>
        <begin position="177"/>
        <end position="200"/>
    </location>
</feature>
<comment type="similarity">
    <text evidence="2">Belongs to the class II fructose-bisphosphate aldolase family.</text>
</comment>
<comment type="function">
    <text evidence="2">Catalyzes the aldol condensation of dihydroxyacetone phosphate (DHAP or glycerone-phosphate) with glyceraldehyde 3-phosphate (G3P) to form fructose 1,6-bisphosphate (FBP) in gluconeogenesis and the reverse reaction in glycolysis.</text>
</comment>
<keyword evidence="2" id="KW-0479">Metal-binding</keyword>
<dbReference type="GO" id="GO:0004332">
    <property type="term" value="F:fructose-bisphosphate aldolase activity"/>
    <property type="evidence" value="ECO:0007669"/>
    <property type="project" value="UniProtKB-EC"/>
</dbReference>
<protein>
    <recommendedName>
        <fullName evidence="2">Fructose-bisphosphate aldolase</fullName>
        <shortName evidence="2">FBP aldolase</shortName>
        <ecNumber evidence="2">4.1.2.13</ecNumber>
    </recommendedName>
</protein>
<dbReference type="EMBL" id="CAAKMV010000174">
    <property type="protein sequence ID" value="VIO63362.1"/>
    <property type="molecule type" value="Genomic_DNA"/>
</dbReference>
<keyword evidence="2" id="KW-0862">Zinc</keyword>
<dbReference type="Proteomes" id="UP000746612">
    <property type="component" value="Unassembled WGS sequence"/>
</dbReference>
<feature type="domain" description="Zn(2)-C6 fungal-type" evidence="4">
    <location>
        <begin position="7"/>
        <end position="30"/>
    </location>
</feature>
<dbReference type="Gene3D" id="3.20.20.70">
    <property type="entry name" value="Aldolase class I"/>
    <property type="match status" value="1"/>
</dbReference>
<dbReference type="Pfam" id="PF00172">
    <property type="entry name" value="Zn_clus"/>
    <property type="match status" value="1"/>
</dbReference>
<reference evidence="6" key="1">
    <citation type="submission" date="2019-04" db="EMBL/GenBank/DDBJ databases">
        <authorList>
            <person name="Melise S."/>
            <person name="Noan J."/>
            <person name="Okalmin O."/>
        </authorList>
    </citation>
    <scope>NUCLEOTIDE SEQUENCE</scope>
    <source>
        <strain evidence="6">FN9</strain>
    </source>
</reference>
<evidence type="ECO:0000259" key="4">
    <source>
        <dbReference type="Pfam" id="PF00172"/>
    </source>
</evidence>
<gene>
    <name evidence="6" type="ORF">FUG_LOCUS511878</name>
    <name evidence="5" type="ORF">MDCFG202_LOCUS63481</name>
</gene>
<keyword evidence="1" id="KW-0539">Nucleus</keyword>
<comment type="catalytic activity">
    <reaction evidence="2">
        <text>beta-D-fructose 1,6-bisphosphate = D-glyceraldehyde 3-phosphate + dihydroxyacetone phosphate</text>
        <dbReference type="Rhea" id="RHEA:14729"/>
        <dbReference type="ChEBI" id="CHEBI:32966"/>
        <dbReference type="ChEBI" id="CHEBI:57642"/>
        <dbReference type="ChEBI" id="CHEBI:59776"/>
        <dbReference type="EC" id="4.1.2.13"/>
    </reaction>
</comment>
<dbReference type="SUPFAM" id="SSF51569">
    <property type="entry name" value="Aldolase"/>
    <property type="match status" value="1"/>
</dbReference>
<dbReference type="EMBL" id="CAJPIJ010000078">
    <property type="protein sequence ID" value="CAG1968895.1"/>
    <property type="molecule type" value="Genomic_DNA"/>
</dbReference>
<dbReference type="Gene3D" id="4.10.240.10">
    <property type="entry name" value="Zn(2)-C6 fungal-type DNA-binding domain"/>
    <property type="match status" value="1"/>
</dbReference>
<dbReference type="UniPathway" id="UPA00109">
    <property type="reaction ID" value="UER00183"/>
</dbReference>
<sequence length="200" mass="22224">MPTDMSQCNGARPQCASCAKNGVACAYTLSLRVHKLRQHIGVLETEQEANRRLIELLRCRNPSEATLILDLLRQNTSVQSILRQVEVGDMLCNLLVLLSTAVLLRFEPTPHFILGSIYSDQMSYNAPRSTLALPEMHYRWKAFPHNHGENFTRTESVTGMCHDRGIVIEAEIGPLDGGEDGITDTGDPEVTYGAKQTSKK</sequence>
<dbReference type="GO" id="GO:0006096">
    <property type="term" value="P:glycolytic process"/>
    <property type="evidence" value="ECO:0007669"/>
    <property type="project" value="UniProtKB-UniPathway"/>
</dbReference>
<comment type="cofactor">
    <cofactor evidence="2">
        <name>Zn(2+)</name>
        <dbReference type="ChEBI" id="CHEBI:29105"/>
    </cofactor>
    <text evidence="2">Binds 2 Zn(2+) ions per subunit. One is catalytic and the other provides a structural contribution.</text>
</comment>
<comment type="pathway">
    <text evidence="2">Carbohydrate degradation; glycolysis; D-glyceraldehyde 3-phosphate and glycerone phosphate from D-glucose: step 4/4.</text>
</comment>
<dbReference type="Pfam" id="PF01116">
    <property type="entry name" value="F_bP_aldolase"/>
    <property type="match status" value="1"/>
</dbReference>
<reference evidence="5" key="2">
    <citation type="submission" date="2021-03" db="EMBL/GenBank/DDBJ databases">
        <authorList>
            <person name="Alouane T."/>
            <person name="Langin T."/>
            <person name="Bonhomme L."/>
        </authorList>
    </citation>
    <scope>NUCLEOTIDE SEQUENCE</scope>
    <source>
        <strain evidence="5">MDC_Fg202</strain>
    </source>
</reference>
<proteinExistence type="inferred from homology"/>
<evidence type="ECO:0000313" key="5">
    <source>
        <dbReference type="EMBL" id="CAG1968895.1"/>
    </source>
</evidence>
<dbReference type="InterPro" id="IPR036864">
    <property type="entry name" value="Zn2-C6_fun-type_DNA-bd_sf"/>
</dbReference>
<dbReference type="InterPro" id="IPR001138">
    <property type="entry name" value="Zn2Cys6_DnaBD"/>
</dbReference>
<dbReference type="AlphaFoldDB" id="A0A4E9EK83"/>
<accession>A0A4E9EK83</accession>